<accession>A0ABS7PHP7</accession>
<dbReference type="InterPro" id="IPR027417">
    <property type="entry name" value="P-loop_NTPase"/>
</dbReference>
<comment type="caution">
    <text evidence="1">The sequence shown here is derived from an EMBL/GenBank/DDBJ whole genome shotgun (WGS) entry which is preliminary data.</text>
</comment>
<sequence length="407" mass="44557">MSASIDIDEAAMSLDRFRDHAIGNPALLQHLASIHDDSVFAAAVVEVAAAQGIPLSTADVRRALMSGPIDLARFDAAPPRWSAWPDPQWLPSAAVMGGPELVVEWVHFAGRRLTESFFMDSLLRARPLPINRLMRYRTLLSSFAKNAPHDDLPVPDGFIFHLSRCGSTLAAQMLGAMDGMIVLSEPPPLDDVIQWARVRADVPVELRVEVLRAMVGALGRDRTGGARHYVVKLDCWHTLELPLLRLAFPDTPWVFLYRDPVEILVSHMRMRGVQTVAGAFVDDFGIVDGQNMPVEDYAARVLAKIAEAAIEHQALGGGLLINYDALPGAVEAQILPHFGIEPDGDARARLQAASGRDAKAPLQAFSRDSEDKQRVATAAVRTAADEHLAEAYRRLEELRLRPIGSMA</sequence>
<protein>
    <submittedName>
        <fullName evidence="1">Sulfotransferase</fullName>
    </submittedName>
</protein>
<keyword evidence="2" id="KW-1185">Reference proteome</keyword>
<dbReference type="RefSeq" id="WP_222987930.1">
    <property type="nucleotide sequence ID" value="NZ_JAINVV010000001.1"/>
</dbReference>
<reference evidence="1 2" key="1">
    <citation type="submission" date="2021-08" db="EMBL/GenBank/DDBJ databases">
        <authorList>
            <person name="Tuo L."/>
        </authorList>
    </citation>
    <scope>NUCLEOTIDE SEQUENCE [LARGE SCALE GENOMIC DNA]</scope>
    <source>
        <strain evidence="1 2">JCM 31229</strain>
    </source>
</reference>
<gene>
    <name evidence="1" type="ORF">K7G82_00875</name>
</gene>
<name>A0ABS7PHP7_9SPHN</name>
<organism evidence="1 2">
    <name type="scientific">Sphingomonas colocasiae</name>
    <dbReference type="NCBI Taxonomy" id="1848973"/>
    <lineage>
        <taxon>Bacteria</taxon>
        <taxon>Pseudomonadati</taxon>
        <taxon>Pseudomonadota</taxon>
        <taxon>Alphaproteobacteria</taxon>
        <taxon>Sphingomonadales</taxon>
        <taxon>Sphingomonadaceae</taxon>
        <taxon>Sphingomonas</taxon>
    </lineage>
</organism>
<evidence type="ECO:0000313" key="1">
    <source>
        <dbReference type="EMBL" id="MBY8820822.1"/>
    </source>
</evidence>
<dbReference type="Gene3D" id="3.40.50.300">
    <property type="entry name" value="P-loop containing nucleotide triphosphate hydrolases"/>
    <property type="match status" value="1"/>
</dbReference>
<dbReference type="EMBL" id="JAINVV010000001">
    <property type="protein sequence ID" value="MBY8820822.1"/>
    <property type="molecule type" value="Genomic_DNA"/>
</dbReference>
<dbReference type="SUPFAM" id="SSF52540">
    <property type="entry name" value="P-loop containing nucleoside triphosphate hydrolases"/>
    <property type="match status" value="1"/>
</dbReference>
<evidence type="ECO:0000313" key="2">
    <source>
        <dbReference type="Proteomes" id="UP000706039"/>
    </source>
</evidence>
<proteinExistence type="predicted"/>
<dbReference type="Proteomes" id="UP000706039">
    <property type="component" value="Unassembled WGS sequence"/>
</dbReference>